<evidence type="ECO:0000259" key="3">
    <source>
        <dbReference type="PROSITE" id="PS50110"/>
    </source>
</evidence>
<dbReference type="Proteomes" id="UP001149140">
    <property type="component" value="Unassembled WGS sequence"/>
</dbReference>
<dbReference type="SUPFAM" id="SSF52172">
    <property type="entry name" value="CheY-like"/>
    <property type="match status" value="1"/>
</dbReference>
<dbReference type="SMART" id="SM00448">
    <property type="entry name" value="REC"/>
    <property type="match status" value="1"/>
</dbReference>
<dbReference type="Pfam" id="PF00072">
    <property type="entry name" value="Response_reg"/>
    <property type="match status" value="1"/>
</dbReference>
<evidence type="ECO:0000256" key="1">
    <source>
        <dbReference type="ARBA" id="ARBA00022553"/>
    </source>
</evidence>
<dbReference type="GO" id="GO:0000160">
    <property type="term" value="P:phosphorelay signal transduction system"/>
    <property type="evidence" value="ECO:0007669"/>
    <property type="project" value="InterPro"/>
</dbReference>
<dbReference type="InterPro" id="IPR050595">
    <property type="entry name" value="Bact_response_regulator"/>
</dbReference>
<dbReference type="InterPro" id="IPR001789">
    <property type="entry name" value="Sig_transdc_resp-reg_receiver"/>
</dbReference>
<keyword evidence="1 2" id="KW-0597">Phosphoprotein</keyword>
<dbReference type="InterPro" id="IPR058245">
    <property type="entry name" value="NreC/VraR/RcsB-like_REC"/>
</dbReference>
<organism evidence="4 5">
    <name type="scientific">Solirubrobacter ginsenosidimutans</name>
    <dbReference type="NCBI Taxonomy" id="490573"/>
    <lineage>
        <taxon>Bacteria</taxon>
        <taxon>Bacillati</taxon>
        <taxon>Actinomycetota</taxon>
        <taxon>Thermoleophilia</taxon>
        <taxon>Solirubrobacterales</taxon>
        <taxon>Solirubrobacteraceae</taxon>
        <taxon>Solirubrobacter</taxon>
    </lineage>
</organism>
<keyword evidence="5" id="KW-1185">Reference proteome</keyword>
<gene>
    <name evidence="4" type="ORF">OM076_30005</name>
</gene>
<proteinExistence type="predicted"/>
<feature type="domain" description="Response regulatory" evidence="3">
    <location>
        <begin position="4"/>
        <end position="114"/>
    </location>
</feature>
<dbReference type="AlphaFoldDB" id="A0A9X3MWZ1"/>
<evidence type="ECO:0000256" key="2">
    <source>
        <dbReference type="PROSITE-ProRule" id="PRU00169"/>
    </source>
</evidence>
<dbReference type="Gene3D" id="3.40.50.2300">
    <property type="match status" value="1"/>
</dbReference>
<evidence type="ECO:0000313" key="5">
    <source>
        <dbReference type="Proteomes" id="UP001149140"/>
    </source>
</evidence>
<dbReference type="CDD" id="cd17535">
    <property type="entry name" value="REC_NarL-like"/>
    <property type="match status" value="1"/>
</dbReference>
<evidence type="ECO:0000313" key="4">
    <source>
        <dbReference type="EMBL" id="MDA0164541.1"/>
    </source>
</evidence>
<dbReference type="EMBL" id="JAPDOD010000035">
    <property type="protein sequence ID" value="MDA0164541.1"/>
    <property type="molecule type" value="Genomic_DNA"/>
</dbReference>
<dbReference type="PANTHER" id="PTHR44591:SF18">
    <property type="entry name" value="REGULATORY PROTEIN"/>
    <property type="match status" value="1"/>
</dbReference>
<dbReference type="RefSeq" id="WP_270043796.1">
    <property type="nucleotide sequence ID" value="NZ_JAPDOD010000035.1"/>
</dbReference>
<dbReference type="PANTHER" id="PTHR44591">
    <property type="entry name" value="STRESS RESPONSE REGULATOR PROTEIN 1"/>
    <property type="match status" value="1"/>
</dbReference>
<comment type="caution">
    <text evidence="4">The sequence shown here is derived from an EMBL/GenBank/DDBJ whole genome shotgun (WGS) entry which is preliminary data.</text>
</comment>
<reference evidence="4" key="1">
    <citation type="submission" date="2022-10" db="EMBL/GenBank/DDBJ databases">
        <title>The WGS of Solirubrobacter ginsenosidimutans DSM 21036.</title>
        <authorList>
            <person name="Jiang Z."/>
        </authorList>
    </citation>
    <scope>NUCLEOTIDE SEQUENCE</scope>
    <source>
        <strain evidence="4">DSM 21036</strain>
    </source>
</reference>
<accession>A0A9X3MWZ1</accession>
<dbReference type="PROSITE" id="PS50110">
    <property type="entry name" value="RESPONSE_REGULATORY"/>
    <property type="match status" value="1"/>
</dbReference>
<sequence length="114" mass="11579">MARTVLIVDDSTAFRMSARMLLQARGYEVVGMAGDVASGLAAAAELHPDCVLLDVNLPDGDGVRSAGRFNGAVVVLVSTLDASAVGDVEASGAKGFVPKAELASPRLVELLGAP</sequence>
<name>A0A9X3MWZ1_9ACTN</name>
<dbReference type="InterPro" id="IPR011006">
    <property type="entry name" value="CheY-like_superfamily"/>
</dbReference>
<protein>
    <submittedName>
        <fullName evidence="4">Response regulator transcription factor</fullName>
    </submittedName>
</protein>
<feature type="modified residue" description="4-aspartylphosphate" evidence="2">
    <location>
        <position position="54"/>
    </location>
</feature>